<dbReference type="RefSeq" id="WP_008218054.1">
    <property type="nucleotide sequence ID" value="NZ_BAFK01000002.1"/>
</dbReference>
<keyword evidence="2" id="KW-1185">Reference proteome</keyword>
<name>I1DTH9_9GAMM</name>
<reference evidence="1 2" key="1">
    <citation type="journal article" date="2012" name="J. Bacteriol.">
        <title>Genome Sequence of the Protease-Producing Bacterium Rheinheimera nanhaiensis E407-8T, Isolated from Deep-Sea Sediment of the South China Sea.</title>
        <authorList>
            <person name="Zhang X.-Y."/>
            <person name="Zhang Y.-J."/>
            <person name="Qin Q.-L."/>
            <person name="Xie B.-B."/>
            <person name="Chen X.-L."/>
            <person name="Zhou B.-C."/>
            <person name="Zhang Y.-Z."/>
        </authorList>
    </citation>
    <scope>NUCLEOTIDE SEQUENCE [LARGE SCALE GENOMIC DNA]</scope>
    <source>
        <strain evidence="1 2">E407-8</strain>
    </source>
</reference>
<proteinExistence type="predicted"/>
<protein>
    <recommendedName>
        <fullName evidence="3">Cytoplasmic protein</fullName>
    </recommendedName>
</protein>
<dbReference type="Pfam" id="PF14113">
    <property type="entry name" value="Tae4"/>
    <property type="match status" value="1"/>
</dbReference>
<comment type="caution">
    <text evidence="1">The sequence shown here is derived from an EMBL/GenBank/DDBJ whole genome shotgun (WGS) entry which is preliminary data.</text>
</comment>
<dbReference type="STRING" id="562729.RNAN_0320"/>
<dbReference type="Gene3D" id="3.90.1720.80">
    <property type="match status" value="1"/>
</dbReference>
<dbReference type="Gene3D" id="4.10.280.80">
    <property type="match status" value="1"/>
</dbReference>
<gene>
    <name evidence="1" type="ORF">RNAN_0320</name>
</gene>
<sequence length="157" mass="17681">MSVIKYQAVADAYEKYNAYETTELYQLLGWGDLIGRPEWANTCAVRMSLALIEAGMTVSGRVQVKKGDLKGKWIEPGQNRLSDWLIRHLGQPEVFPFDTSSAAGPQSLYDKKGIVSFMRIPSYSGGHIDLLQPSNDYLTCSRSCYFTAGEVRFWQLN</sequence>
<evidence type="ECO:0008006" key="3">
    <source>
        <dbReference type="Google" id="ProtNLM"/>
    </source>
</evidence>
<evidence type="ECO:0000313" key="2">
    <source>
        <dbReference type="Proteomes" id="UP000004374"/>
    </source>
</evidence>
<accession>I1DTH9</accession>
<dbReference type="EMBL" id="BAFK01000002">
    <property type="protein sequence ID" value="GAB57357.1"/>
    <property type="molecule type" value="Genomic_DNA"/>
</dbReference>
<dbReference type="AlphaFoldDB" id="I1DTH9"/>
<evidence type="ECO:0000313" key="1">
    <source>
        <dbReference type="EMBL" id="GAB57357.1"/>
    </source>
</evidence>
<dbReference type="OrthoDB" id="1262040at2"/>
<organism evidence="1 2">
    <name type="scientific">Rheinheimera nanhaiensis E407-8</name>
    <dbReference type="NCBI Taxonomy" id="562729"/>
    <lineage>
        <taxon>Bacteria</taxon>
        <taxon>Pseudomonadati</taxon>
        <taxon>Pseudomonadota</taxon>
        <taxon>Gammaproteobacteria</taxon>
        <taxon>Chromatiales</taxon>
        <taxon>Chromatiaceae</taxon>
        <taxon>Rheinheimera</taxon>
    </lineage>
</organism>
<dbReference type="Proteomes" id="UP000004374">
    <property type="component" value="Unassembled WGS sequence"/>
</dbReference>
<dbReference type="InterPro" id="IPR025562">
    <property type="entry name" value="Tae4"/>
</dbReference>